<evidence type="ECO:0000313" key="2">
    <source>
        <dbReference type="Proteomes" id="UP001305414"/>
    </source>
</evidence>
<accession>A0AAN7V194</accession>
<name>A0AAN7V194_9PEZI</name>
<protein>
    <submittedName>
        <fullName evidence="1">Uncharacterized protein</fullName>
    </submittedName>
</protein>
<evidence type="ECO:0000313" key="1">
    <source>
        <dbReference type="EMBL" id="KAK5634574.1"/>
    </source>
</evidence>
<organism evidence="1 2">
    <name type="scientific">Xylaria bambusicola</name>
    <dbReference type="NCBI Taxonomy" id="326684"/>
    <lineage>
        <taxon>Eukaryota</taxon>
        <taxon>Fungi</taxon>
        <taxon>Dikarya</taxon>
        <taxon>Ascomycota</taxon>
        <taxon>Pezizomycotina</taxon>
        <taxon>Sordariomycetes</taxon>
        <taxon>Xylariomycetidae</taxon>
        <taxon>Xylariales</taxon>
        <taxon>Xylariaceae</taxon>
        <taxon>Xylaria</taxon>
    </lineage>
</organism>
<dbReference type="Proteomes" id="UP001305414">
    <property type="component" value="Unassembled WGS sequence"/>
</dbReference>
<dbReference type="AlphaFoldDB" id="A0AAN7V194"/>
<sequence length="69" mass="7720">MEAYIHNIPCMQPYPLCVHLTNVRQPLGQDIARHFVAIFVAEFGRLTLGTLGECTGVRDRAGHDAADRR</sequence>
<reference evidence="1 2" key="1">
    <citation type="submission" date="2023-10" db="EMBL/GenBank/DDBJ databases">
        <title>Draft genome sequence of Xylaria bambusicola isolate GMP-LS, the root and basal stem rot pathogen of sugarcane in Indonesia.</title>
        <authorList>
            <person name="Selvaraj P."/>
            <person name="Muralishankar V."/>
            <person name="Muruganantham S."/>
            <person name="Sp S."/>
            <person name="Haryani S."/>
            <person name="Lau K.J.X."/>
            <person name="Naqvi N.I."/>
        </authorList>
    </citation>
    <scope>NUCLEOTIDE SEQUENCE [LARGE SCALE GENOMIC DNA]</scope>
    <source>
        <strain evidence="1">GMP-LS</strain>
    </source>
</reference>
<proteinExistence type="predicted"/>
<keyword evidence="2" id="KW-1185">Reference proteome</keyword>
<dbReference type="EMBL" id="JAWHQM010000043">
    <property type="protein sequence ID" value="KAK5634574.1"/>
    <property type="molecule type" value="Genomic_DNA"/>
</dbReference>
<comment type="caution">
    <text evidence="1">The sequence shown here is derived from an EMBL/GenBank/DDBJ whole genome shotgun (WGS) entry which is preliminary data.</text>
</comment>
<gene>
    <name evidence="1" type="ORF">RRF57_010287</name>
</gene>